<evidence type="ECO:0008006" key="4">
    <source>
        <dbReference type="Google" id="ProtNLM"/>
    </source>
</evidence>
<dbReference type="OrthoDB" id="370565at2"/>
<dbReference type="EMBL" id="FXXQ01000012">
    <property type="protein sequence ID" value="SMX25053.1"/>
    <property type="molecule type" value="Genomic_DNA"/>
</dbReference>
<dbReference type="Proteomes" id="UP000201838">
    <property type="component" value="Unassembled WGS sequence"/>
</dbReference>
<sequence length="167" mass="17459">MLGKLFGRNGGAKPKKDVAIIHQSVPDEVLNIQPEHPETLDTSWMDSTNIVDKPASAKTRTPSAAAVQPPSPPAQIQMPPAAPSAFANPKAATGVRCPHGWLVVVEGPGVGEWFVLEGGVSQIGQDADQTIPLTFGDTSIAPKCHAQLQLELTAGGLDILDQDDAGQ</sequence>
<protein>
    <recommendedName>
        <fullName evidence="4">FHA domain-containing protein</fullName>
    </recommendedName>
</protein>
<reference evidence="2 3" key="1">
    <citation type="submission" date="2017-05" db="EMBL/GenBank/DDBJ databases">
        <authorList>
            <person name="Song R."/>
            <person name="Chenine A.L."/>
            <person name="Ruprecht R.M."/>
        </authorList>
    </citation>
    <scope>NUCLEOTIDE SEQUENCE [LARGE SCALE GENOMIC DNA]</scope>
    <source>
        <strain evidence="2 3">CECT 8489</strain>
    </source>
</reference>
<gene>
    <name evidence="2" type="ORF">BOA8489_03187</name>
</gene>
<feature type="region of interest" description="Disordered" evidence="1">
    <location>
        <begin position="55"/>
        <end position="85"/>
    </location>
</feature>
<organism evidence="2 3">
    <name type="scientific">Boseongicola aestuarii</name>
    <dbReference type="NCBI Taxonomy" id="1470561"/>
    <lineage>
        <taxon>Bacteria</taxon>
        <taxon>Pseudomonadati</taxon>
        <taxon>Pseudomonadota</taxon>
        <taxon>Alphaproteobacteria</taxon>
        <taxon>Rhodobacterales</taxon>
        <taxon>Paracoccaceae</taxon>
        <taxon>Boseongicola</taxon>
    </lineage>
</organism>
<dbReference type="AlphaFoldDB" id="A0A238J3Y8"/>
<dbReference type="RefSeq" id="WP_093975260.1">
    <property type="nucleotide sequence ID" value="NZ_FXXQ01000012.1"/>
</dbReference>
<feature type="compositionally biased region" description="Low complexity" evidence="1">
    <location>
        <begin position="62"/>
        <end position="85"/>
    </location>
</feature>
<evidence type="ECO:0000313" key="3">
    <source>
        <dbReference type="Proteomes" id="UP000201838"/>
    </source>
</evidence>
<keyword evidence="3" id="KW-1185">Reference proteome</keyword>
<evidence type="ECO:0000313" key="2">
    <source>
        <dbReference type="EMBL" id="SMX25053.1"/>
    </source>
</evidence>
<name>A0A238J3Y8_9RHOB</name>
<evidence type="ECO:0000256" key="1">
    <source>
        <dbReference type="SAM" id="MobiDB-lite"/>
    </source>
</evidence>
<proteinExistence type="predicted"/>
<accession>A0A238J3Y8</accession>